<accession>A0A392RT38</accession>
<reference evidence="2 3" key="1">
    <citation type="journal article" date="2018" name="Front. Plant Sci.">
        <title>Red Clover (Trifolium pratense) and Zigzag Clover (T. medium) - A Picture of Genomic Similarities and Differences.</title>
        <authorList>
            <person name="Dluhosova J."/>
            <person name="Istvanek J."/>
            <person name="Nedelnik J."/>
            <person name="Repkova J."/>
        </authorList>
    </citation>
    <scope>NUCLEOTIDE SEQUENCE [LARGE SCALE GENOMIC DNA]</scope>
    <source>
        <strain evidence="3">cv. 10/8</strain>
        <tissue evidence="2">Leaf</tissue>
    </source>
</reference>
<evidence type="ECO:0000313" key="3">
    <source>
        <dbReference type="Proteomes" id="UP000265520"/>
    </source>
</evidence>
<feature type="region of interest" description="Disordered" evidence="1">
    <location>
        <begin position="1"/>
        <end position="41"/>
    </location>
</feature>
<evidence type="ECO:0000256" key="1">
    <source>
        <dbReference type="SAM" id="MobiDB-lite"/>
    </source>
</evidence>
<sequence>MSQILSRSLGDTKRKKATGIRSFLAPARGNDRNSQESEDSWLQRGKSDISLSCSLEWSLGDQALFLRVPRAV</sequence>
<organism evidence="2 3">
    <name type="scientific">Trifolium medium</name>
    <dbReference type="NCBI Taxonomy" id="97028"/>
    <lineage>
        <taxon>Eukaryota</taxon>
        <taxon>Viridiplantae</taxon>
        <taxon>Streptophyta</taxon>
        <taxon>Embryophyta</taxon>
        <taxon>Tracheophyta</taxon>
        <taxon>Spermatophyta</taxon>
        <taxon>Magnoliopsida</taxon>
        <taxon>eudicotyledons</taxon>
        <taxon>Gunneridae</taxon>
        <taxon>Pentapetalae</taxon>
        <taxon>rosids</taxon>
        <taxon>fabids</taxon>
        <taxon>Fabales</taxon>
        <taxon>Fabaceae</taxon>
        <taxon>Papilionoideae</taxon>
        <taxon>50 kb inversion clade</taxon>
        <taxon>NPAAA clade</taxon>
        <taxon>Hologalegina</taxon>
        <taxon>IRL clade</taxon>
        <taxon>Trifolieae</taxon>
        <taxon>Trifolium</taxon>
    </lineage>
</organism>
<name>A0A392RT38_9FABA</name>
<proteinExistence type="predicted"/>
<dbReference type="AlphaFoldDB" id="A0A392RT38"/>
<evidence type="ECO:0000313" key="2">
    <source>
        <dbReference type="EMBL" id="MCI39317.1"/>
    </source>
</evidence>
<dbReference type="EMBL" id="LXQA010266027">
    <property type="protein sequence ID" value="MCI39317.1"/>
    <property type="molecule type" value="Genomic_DNA"/>
</dbReference>
<protein>
    <submittedName>
        <fullName evidence="2">Uncharacterized protein</fullName>
    </submittedName>
</protein>
<dbReference type="Proteomes" id="UP000265520">
    <property type="component" value="Unassembled WGS sequence"/>
</dbReference>
<comment type="caution">
    <text evidence="2">The sequence shown here is derived from an EMBL/GenBank/DDBJ whole genome shotgun (WGS) entry which is preliminary data.</text>
</comment>
<keyword evidence="3" id="KW-1185">Reference proteome</keyword>